<evidence type="ECO:0000256" key="1">
    <source>
        <dbReference type="ARBA" id="ARBA00008724"/>
    </source>
</evidence>
<evidence type="ECO:0000256" key="3">
    <source>
        <dbReference type="ARBA" id="ARBA00023015"/>
    </source>
</evidence>
<evidence type="ECO:0000256" key="2">
    <source>
        <dbReference type="ARBA" id="ARBA00022490"/>
    </source>
</evidence>
<dbReference type="NCBIfam" id="NF009044">
    <property type="entry name" value="PRK12378.1"/>
    <property type="match status" value="1"/>
</dbReference>
<dbReference type="RefSeq" id="WP_008616830.1">
    <property type="nucleotide sequence ID" value="NZ_AP025941.1"/>
</dbReference>
<dbReference type="InterPro" id="IPR017856">
    <property type="entry name" value="Integrase-like_N"/>
</dbReference>
<accession>A0A6N3AUV6</accession>
<dbReference type="PANTHER" id="PTHR12532:SF6">
    <property type="entry name" value="TRANSCRIPTIONAL REGULATORY PROTEIN YEBC-RELATED"/>
    <property type="match status" value="1"/>
</dbReference>
<comment type="similarity">
    <text evidence="1 6">Belongs to the TACO1 family.</text>
</comment>
<dbReference type="InterPro" id="IPR049083">
    <property type="entry name" value="TACO1_YebC_N"/>
</dbReference>
<evidence type="ECO:0000313" key="9">
    <source>
        <dbReference type="EMBL" id="VYT96144.1"/>
    </source>
</evidence>
<dbReference type="GO" id="GO:0003677">
    <property type="term" value="F:DNA binding"/>
    <property type="evidence" value="ECO:0007669"/>
    <property type="project" value="UniProtKB-UniRule"/>
</dbReference>
<keyword evidence="3 6" id="KW-0805">Transcription regulation</keyword>
<organism evidence="9">
    <name type="scientific">Paraprevotella clara</name>
    <dbReference type="NCBI Taxonomy" id="454154"/>
    <lineage>
        <taxon>Bacteria</taxon>
        <taxon>Pseudomonadati</taxon>
        <taxon>Bacteroidota</taxon>
        <taxon>Bacteroidia</taxon>
        <taxon>Bacteroidales</taxon>
        <taxon>Prevotellaceae</taxon>
        <taxon>Paraprevotella</taxon>
    </lineage>
</organism>
<sequence length="243" mass="27428">MGRAFEYRKAAKLKRWGHMAKTFTKLGKQIAIAVKAGGPEPENNPTLRSIIATCKRENMPKDNIERAIKNAMGKDQSEYKNMTYEGYGPHGIAVFVDTLTDNPTRTVADVRSVFNKFSGTLGTMGSLAYLFDHKCVFTFKKPATVDMDELILDLIDFGVEEDYDMDEEEGTITIYGDPKSYGAIQKHLEEQGFEDVGGEFTYIPNDLKDVSAEERETLNKMVEKLEEFDDVQTVYTNMKPEGE</sequence>
<dbReference type="InterPro" id="IPR002876">
    <property type="entry name" value="Transcrip_reg_TACO1-like"/>
</dbReference>
<keyword evidence="5 6" id="KW-0804">Transcription</keyword>
<dbReference type="EMBL" id="CACRUT010000008">
    <property type="protein sequence ID" value="VYT96144.1"/>
    <property type="molecule type" value="Genomic_DNA"/>
</dbReference>
<dbReference type="InterPro" id="IPR048300">
    <property type="entry name" value="TACO1_YebC-like_2nd/3rd_dom"/>
</dbReference>
<evidence type="ECO:0000259" key="8">
    <source>
        <dbReference type="Pfam" id="PF20772"/>
    </source>
</evidence>
<dbReference type="PANTHER" id="PTHR12532">
    <property type="entry name" value="TRANSLATIONAL ACTIVATOR OF CYTOCHROME C OXIDASE 1"/>
    <property type="match status" value="1"/>
</dbReference>
<dbReference type="InterPro" id="IPR026564">
    <property type="entry name" value="Transcrip_reg_TACO1-like_dom3"/>
</dbReference>
<protein>
    <recommendedName>
        <fullName evidence="6">Probable transcriptional regulatory protein PCLFYP37_01578</fullName>
    </recommendedName>
</protein>
<dbReference type="GO" id="GO:0006355">
    <property type="term" value="P:regulation of DNA-templated transcription"/>
    <property type="evidence" value="ECO:0007669"/>
    <property type="project" value="UniProtKB-UniRule"/>
</dbReference>
<dbReference type="Pfam" id="PF20772">
    <property type="entry name" value="TACO1_YebC_N"/>
    <property type="match status" value="1"/>
</dbReference>
<dbReference type="GO" id="GO:0005829">
    <property type="term" value="C:cytosol"/>
    <property type="evidence" value="ECO:0007669"/>
    <property type="project" value="TreeGrafter"/>
</dbReference>
<dbReference type="FunFam" id="1.10.10.200:FF:000004">
    <property type="entry name" value="Probable transcriptional regulatory protein BSBG_02618"/>
    <property type="match status" value="1"/>
</dbReference>
<comment type="subcellular location">
    <subcellularLocation>
        <location evidence="6">Cytoplasm</location>
    </subcellularLocation>
</comment>
<dbReference type="Gene3D" id="1.10.10.200">
    <property type="match status" value="1"/>
</dbReference>
<dbReference type="AlphaFoldDB" id="A0A6N3AUV6"/>
<gene>
    <name evidence="9" type="ORF">PCLFYP37_01578</name>
</gene>
<dbReference type="NCBIfam" id="TIGR01033">
    <property type="entry name" value="YebC/PmpR family DNA-binding transcriptional regulator"/>
    <property type="match status" value="1"/>
</dbReference>
<proteinExistence type="inferred from homology"/>
<evidence type="ECO:0000256" key="4">
    <source>
        <dbReference type="ARBA" id="ARBA00023125"/>
    </source>
</evidence>
<evidence type="ECO:0000256" key="6">
    <source>
        <dbReference type="HAMAP-Rule" id="MF_00693"/>
    </source>
</evidence>
<reference evidence="9" key="1">
    <citation type="submission" date="2019-11" db="EMBL/GenBank/DDBJ databases">
        <authorList>
            <person name="Feng L."/>
        </authorList>
    </citation>
    <scope>NUCLEOTIDE SEQUENCE</scope>
    <source>
        <strain evidence="9">PclaraLFYP37</strain>
    </source>
</reference>
<dbReference type="HAMAP" id="MF_00693">
    <property type="entry name" value="Transcrip_reg_TACO1"/>
    <property type="match status" value="1"/>
</dbReference>
<feature type="domain" description="TACO1/YebC-like second and third" evidence="7">
    <location>
        <begin position="79"/>
        <end position="238"/>
    </location>
</feature>
<feature type="domain" description="TACO1/YebC-like N-terminal" evidence="8">
    <location>
        <begin position="4"/>
        <end position="74"/>
    </location>
</feature>
<keyword evidence="4 6" id="KW-0238">DNA-binding</keyword>
<name>A0A6N3AUV6_9BACT</name>
<dbReference type="Gene3D" id="3.30.70.980">
    <property type="match status" value="2"/>
</dbReference>
<dbReference type="SUPFAM" id="SSF75625">
    <property type="entry name" value="YebC-like"/>
    <property type="match status" value="1"/>
</dbReference>
<dbReference type="InterPro" id="IPR029072">
    <property type="entry name" value="YebC-like"/>
</dbReference>
<evidence type="ECO:0000259" key="7">
    <source>
        <dbReference type="Pfam" id="PF01709"/>
    </source>
</evidence>
<dbReference type="GeneID" id="93555979"/>
<dbReference type="Pfam" id="PF01709">
    <property type="entry name" value="Transcrip_reg"/>
    <property type="match status" value="1"/>
</dbReference>
<evidence type="ECO:0000256" key="5">
    <source>
        <dbReference type="ARBA" id="ARBA00023163"/>
    </source>
</evidence>
<keyword evidence="2 6" id="KW-0963">Cytoplasm</keyword>